<organism evidence="1 2">
    <name type="scientific">Aeoliella mucimassa</name>
    <dbReference type="NCBI Taxonomy" id="2527972"/>
    <lineage>
        <taxon>Bacteria</taxon>
        <taxon>Pseudomonadati</taxon>
        <taxon>Planctomycetota</taxon>
        <taxon>Planctomycetia</taxon>
        <taxon>Pirellulales</taxon>
        <taxon>Lacipirellulaceae</taxon>
        <taxon>Aeoliella</taxon>
    </lineage>
</organism>
<gene>
    <name evidence="1" type="ORF">Pan181_51200</name>
</gene>
<evidence type="ECO:0000313" key="2">
    <source>
        <dbReference type="Proteomes" id="UP000315750"/>
    </source>
</evidence>
<protein>
    <submittedName>
        <fullName evidence="1">Uncharacterized protein</fullName>
    </submittedName>
</protein>
<name>A0A518AVY7_9BACT</name>
<dbReference type="EMBL" id="CP036278">
    <property type="protein sequence ID" value="QDU58880.1"/>
    <property type="molecule type" value="Genomic_DNA"/>
</dbReference>
<dbReference type="Proteomes" id="UP000315750">
    <property type="component" value="Chromosome"/>
</dbReference>
<keyword evidence="2" id="KW-1185">Reference proteome</keyword>
<dbReference type="AlphaFoldDB" id="A0A518AVY7"/>
<proteinExistence type="predicted"/>
<accession>A0A518AVY7</accession>
<reference evidence="1 2" key="1">
    <citation type="submission" date="2019-02" db="EMBL/GenBank/DDBJ databases">
        <title>Deep-cultivation of Planctomycetes and their phenomic and genomic characterization uncovers novel biology.</title>
        <authorList>
            <person name="Wiegand S."/>
            <person name="Jogler M."/>
            <person name="Boedeker C."/>
            <person name="Pinto D."/>
            <person name="Vollmers J."/>
            <person name="Rivas-Marin E."/>
            <person name="Kohn T."/>
            <person name="Peeters S.H."/>
            <person name="Heuer A."/>
            <person name="Rast P."/>
            <person name="Oberbeckmann S."/>
            <person name="Bunk B."/>
            <person name="Jeske O."/>
            <person name="Meyerdierks A."/>
            <person name="Storesund J.E."/>
            <person name="Kallscheuer N."/>
            <person name="Luecker S."/>
            <person name="Lage O.M."/>
            <person name="Pohl T."/>
            <person name="Merkel B.J."/>
            <person name="Hornburger P."/>
            <person name="Mueller R.-W."/>
            <person name="Bruemmer F."/>
            <person name="Labrenz M."/>
            <person name="Spormann A.M."/>
            <person name="Op den Camp H."/>
            <person name="Overmann J."/>
            <person name="Amann R."/>
            <person name="Jetten M.S.M."/>
            <person name="Mascher T."/>
            <person name="Medema M.H."/>
            <person name="Devos D.P."/>
            <person name="Kaster A.-K."/>
            <person name="Ovreas L."/>
            <person name="Rohde M."/>
            <person name="Galperin M.Y."/>
            <person name="Jogler C."/>
        </authorList>
    </citation>
    <scope>NUCLEOTIDE SEQUENCE [LARGE SCALE GENOMIC DNA]</scope>
    <source>
        <strain evidence="1 2">Pan181</strain>
    </source>
</reference>
<dbReference type="KEGG" id="amuc:Pan181_51200"/>
<sequence>MNPAWITQIALNPGDSGGCGESFVKHFTNQGRNPARGANFLSTQFRLTAYKTQFRLTAYNKYSPNAASKP</sequence>
<evidence type="ECO:0000313" key="1">
    <source>
        <dbReference type="EMBL" id="QDU58880.1"/>
    </source>
</evidence>